<evidence type="ECO:0000313" key="3">
    <source>
        <dbReference type="EMBL" id="NIA68595.1"/>
    </source>
</evidence>
<gene>
    <name evidence="3" type="ORF">HBA54_08325</name>
</gene>
<dbReference type="PRINTS" id="PR00080">
    <property type="entry name" value="SDRFAMILY"/>
</dbReference>
<sequence length="277" mass="29166">MGKTILITGSTDGIGLETARMLVSQGHSLLLHGRNPAKLEDVERELSALAGGGQVESYLADLSSLADVSVLAKAVSEKHGTLDVLINNAGVFKAPDPVTPYGLDLRFLVNTFAPYLLTERLLPLLGKSGRVINLSSAAQAPVDPAALSGRVKLADMPAYAQSKLAITIWSRHMAQTLREGPAIIAVNPGSMLASKMVKEGFGVAGNDIRIGADILVRAALSDEFAAASGQYFDNDSGRFASPHPDALDAGKSEEIVHAIKTFLAETAPTPTDQDNLR</sequence>
<accession>A0A967C525</accession>
<evidence type="ECO:0000313" key="4">
    <source>
        <dbReference type="Proteomes" id="UP000761264"/>
    </source>
</evidence>
<organism evidence="3 4">
    <name type="scientific">Pelagibius litoralis</name>
    <dbReference type="NCBI Taxonomy" id="374515"/>
    <lineage>
        <taxon>Bacteria</taxon>
        <taxon>Pseudomonadati</taxon>
        <taxon>Pseudomonadota</taxon>
        <taxon>Alphaproteobacteria</taxon>
        <taxon>Rhodospirillales</taxon>
        <taxon>Rhodovibrionaceae</taxon>
        <taxon>Pelagibius</taxon>
    </lineage>
</organism>
<dbReference type="Proteomes" id="UP000761264">
    <property type="component" value="Unassembled WGS sequence"/>
</dbReference>
<keyword evidence="1" id="KW-0560">Oxidoreductase</keyword>
<name>A0A967C525_9PROT</name>
<reference evidence="3" key="1">
    <citation type="submission" date="2020-03" db="EMBL/GenBank/DDBJ databases">
        <title>Genome of Pelagibius litoralis DSM 21314T.</title>
        <authorList>
            <person name="Wang G."/>
        </authorList>
    </citation>
    <scope>NUCLEOTIDE SEQUENCE</scope>
    <source>
        <strain evidence="3">DSM 21314</strain>
    </source>
</reference>
<protein>
    <submittedName>
        <fullName evidence="3">SDR family NAD(P)-dependent oxidoreductase</fullName>
    </submittedName>
</protein>
<dbReference type="Gene3D" id="3.40.50.720">
    <property type="entry name" value="NAD(P)-binding Rossmann-like Domain"/>
    <property type="match status" value="1"/>
</dbReference>
<dbReference type="InterPro" id="IPR002347">
    <property type="entry name" value="SDR_fam"/>
</dbReference>
<evidence type="ECO:0000256" key="1">
    <source>
        <dbReference type="ARBA" id="ARBA00023002"/>
    </source>
</evidence>
<dbReference type="InterPro" id="IPR020904">
    <property type="entry name" value="Sc_DH/Rdtase_CS"/>
</dbReference>
<evidence type="ECO:0000256" key="2">
    <source>
        <dbReference type="RuleBase" id="RU000363"/>
    </source>
</evidence>
<dbReference type="PRINTS" id="PR00081">
    <property type="entry name" value="GDHRDH"/>
</dbReference>
<proteinExistence type="inferred from homology"/>
<keyword evidence="4" id="KW-1185">Reference proteome</keyword>
<dbReference type="Pfam" id="PF00106">
    <property type="entry name" value="adh_short"/>
    <property type="match status" value="1"/>
</dbReference>
<comment type="similarity">
    <text evidence="2">Belongs to the short-chain dehydrogenases/reductases (SDR) family.</text>
</comment>
<dbReference type="InterPro" id="IPR036291">
    <property type="entry name" value="NAD(P)-bd_dom_sf"/>
</dbReference>
<dbReference type="GO" id="GO:0016491">
    <property type="term" value="F:oxidoreductase activity"/>
    <property type="evidence" value="ECO:0007669"/>
    <property type="project" value="UniProtKB-KW"/>
</dbReference>
<dbReference type="PANTHER" id="PTHR43157">
    <property type="entry name" value="PHOSPHATIDYLINOSITOL-GLYCAN BIOSYNTHESIS CLASS F PROTEIN-RELATED"/>
    <property type="match status" value="1"/>
</dbReference>
<dbReference type="AlphaFoldDB" id="A0A967C525"/>
<dbReference type="SUPFAM" id="SSF51735">
    <property type="entry name" value="NAD(P)-binding Rossmann-fold domains"/>
    <property type="match status" value="1"/>
</dbReference>
<dbReference type="EMBL" id="JAAQPH010000005">
    <property type="protein sequence ID" value="NIA68595.1"/>
    <property type="molecule type" value="Genomic_DNA"/>
</dbReference>
<dbReference type="RefSeq" id="WP_167223348.1">
    <property type="nucleotide sequence ID" value="NZ_JAAQPH010000005.1"/>
</dbReference>
<dbReference type="PANTHER" id="PTHR43157:SF31">
    <property type="entry name" value="PHOSPHATIDYLINOSITOL-GLYCAN BIOSYNTHESIS CLASS F PROTEIN"/>
    <property type="match status" value="1"/>
</dbReference>
<comment type="caution">
    <text evidence="3">The sequence shown here is derived from an EMBL/GenBank/DDBJ whole genome shotgun (WGS) entry which is preliminary data.</text>
</comment>
<dbReference type="PROSITE" id="PS00061">
    <property type="entry name" value="ADH_SHORT"/>
    <property type="match status" value="1"/>
</dbReference>